<dbReference type="InterPro" id="IPR036378">
    <property type="entry name" value="FAS1_dom_sf"/>
</dbReference>
<dbReference type="PANTHER" id="PTHR10900:SF77">
    <property type="entry name" value="FI19380P1"/>
    <property type="match status" value="1"/>
</dbReference>
<dbReference type="EMBL" id="CP053381">
    <property type="protein sequence ID" value="QTP54352.1"/>
    <property type="molecule type" value="Genomic_DNA"/>
</dbReference>
<gene>
    <name evidence="3" type="ORF">HNO51_06405</name>
</gene>
<dbReference type="PANTHER" id="PTHR10900">
    <property type="entry name" value="PERIOSTIN-RELATED"/>
    <property type="match status" value="1"/>
</dbReference>
<dbReference type="InterPro" id="IPR050904">
    <property type="entry name" value="Adhesion/Biosynth-related"/>
</dbReference>
<dbReference type="PROSITE" id="PS50213">
    <property type="entry name" value="FAS1"/>
    <property type="match status" value="1"/>
</dbReference>
<proteinExistence type="predicted"/>
<protein>
    <submittedName>
        <fullName evidence="3">Fasciclin domain-containing protein</fullName>
    </submittedName>
</protein>
<sequence length="173" mass="18149">MRYVKMTTLQRVAIGWVGAGMLGVALAGTVQADHHGDKQDIVDTAVAAGQFETLAAALEAAGLVETLKGEGPFTVFAPTDEAFGKLPEGTVESLLEPENREQLQAVLTYHVVPGKVMAADAMNLDSATTVQGQDLTITTMNGSVMIDDANVIQADIEASNGVIHVIDSVLMPE</sequence>
<dbReference type="SMART" id="SM00554">
    <property type="entry name" value="FAS1"/>
    <property type="match status" value="1"/>
</dbReference>
<accession>A0ABX7W409</accession>
<organism evidence="3 4">
    <name type="scientific">Billgrantia sulfidoxydans</name>
    <dbReference type="NCBI Taxonomy" id="2733484"/>
    <lineage>
        <taxon>Bacteria</taxon>
        <taxon>Pseudomonadati</taxon>
        <taxon>Pseudomonadota</taxon>
        <taxon>Gammaproteobacteria</taxon>
        <taxon>Oceanospirillales</taxon>
        <taxon>Halomonadaceae</taxon>
        <taxon>Billgrantia</taxon>
    </lineage>
</organism>
<keyword evidence="4" id="KW-1185">Reference proteome</keyword>
<dbReference type="Pfam" id="PF02469">
    <property type="entry name" value="Fasciclin"/>
    <property type="match status" value="1"/>
</dbReference>
<evidence type="ECO:0000313" key="4">
    <source>
        <dbReference type="Proteomes" id="UP000671868"/>
    </source>
</evidence>
<feature type="signal peptide" evidence="1">
    <location>
        <begin position="1"/>
        <end position="27"/>
    </location>
</feature>
<dbReference type="Proteomes" id="UP000671868">
    <property type="component" value="Chromosome"/>
</dbReference>
<evidence type="ECO:0000256" key="1">
    <source>
        <dbReference type="SAM" id="SignalP"/>
    </source>
</evidence>
<name>A0ABX7W409_9GAMM</name>
<feature type="chain" id="PRO_5045659296" evidence="1">
    <location>
        <begin position="28"/>
        <end position="173"/>
    </location>
</feature>
<evidence type="ECO:0000313" key="3">
    <source>
        <dbReference type="EMBL" id="QTP54352.1"/>
    </source>
</evidence>
<evidence type="ECO:0000259" key="2">
    <source>
        <dbReference type="PROSITE" id="PS50213"/>
    </source>
</evidence>
<dbReference type="InterPro" id="IPR000782">
    <property type="entry name" value="FAS1_domain"/>
</dbReference>
<reference evidence="3 4" key="1">
    <citation type="journal article" date="2021" name="Front. Microbiol.">
        <title>Aerobic Denitrification and Heterotrophic Sulfur Oxidation in the Genus Halomonas Revealed by Six Novel Species Characterizations and Genome-Based Analysis.</title>
        <authorList>
            <person name="Wang L."/>
            <person name="Shao Z."/>
        </authorList>
    </citation>
    <scope>NUCLEOTIDE SEQUENCE [LARGE SCALE GENOMIC DNA]</scope>
    <source>
        <strain evidence="3 4">MCCC 1A11059</strain>
    </source>
</reference>
<dbReference type="SUPFAM" id="SSF82153">
    <property type="entry name" value="FAS1 domain"/>
    <property type="match status" value="1"/>
</dbReference>
<dbReference type="Gene3D" id="2.30.180.10">
    <property type="entry name" value="FAS1 domain"/>
    <property type="match status" value="1"/>
</dbReference>
<feature type="domain" description="FAS1" evidence="2">
    <location>
        <begin position="38"/>
        <end position="170"/>
    </location>
</feature>
<keyword evidence="1" id="KW-0732">Signal</keyword>